<dbReference type="EMBL" id="GGEC01022415">
    <property type="protein sequence ID" value="MBX02899.1"/>
    <property type="molecule type" value="Transcribed_RNA"/>
</dbReference>
<evidence type="ECO:0000256" key="1">
    <source>
        <dbReference type="SAM" id="Phobius"/>
    </source>
</evidence>
<sequence>MKLPLQTNYTFLTIGIVVFSKRVLLFFYRNGYRRLED</sequence>
<accession>A0A2P2KAY6</accession>
<name>A0A2P2KAY6_RHIMU</name>
<proteinExistence type="predicted"/>
<keyword evidence="1" id="KW-1133">Transmembrane helix</keyword>
<organism evidence="2">
    <name type="scientific">Rhizophora mucronata</name>
    <name type="common">Asiatic mangrove</name>
    <dbReference type="NCBI Taxonomy" id="61149"/>
    <lineage>
        <taxon>Eukaryota</taxon>
        <taxon>Viridiplantae</taxon>
        <taxon>Streptophyta</taxon>
        <taxon>Embryophyta</taxon>
        <taxon>Tracheophyta</taxon>
        <taxon>Spermatophyta</taxon>
        <taxon>Magnoliopsida</taxon>
        <taxon>eudicotyledons</taxon>
        <taxon>Gunneridae</taxon>
        <taxon>Pentapetalae</taxon>
        <taxon>rosids</taxon>
        <taxon>fabids</taxon>
        <taxon>Malpighiales</taxon>
        <taxon>Rhizophoraceae</taxon>
        <taxon>Rhizophora</taxon>
    </lineage>
</organism>
<feature type="transmembrane region" description="Helical" evidence="1">
    <location>
        <begin position="6"/>
        <end position="28"/>
    </location>
</feature>
<keyword evidence="1" id="KW-0472">Membrane</keyword>
<reference evidence="2" key="1">
    <citation type="submission" date="2018-02" db="EMBL/GenBank/DDBJ databases">
        <title>Rhizophora mucronata_Transcriptome.</title>
        <authorList>
            <person name="Meera S.P."/>
            <person name="Sreeshan A."/>
            <person name="Augustine A."/>
        </authorList>
    </citation>
    <scope>NUCLEOTIDE SEQUENCE</scope>
    <source>
        <tissue evidence="2">Leaf</tissue>
    </source>
</reference>
<keyword evidence="1" id="KW-0812">Transmembrane</keyword>
<protein>
    <submittedName>
        <fullName evidence="2">Uncharacterized protein HI_0077</fullName>
    </submittedName>
</protein>
<dbReference type="AlphaFoldDB" id="A0A2P2KAY6"/>
<evidence type="ECO:0000313" key="2">
    <source>
        <dbReference type="EMBL" id="MBX02899.1"/>
    </source>
</evidence>